<protein>
    <submittedName>
        <fullName evidence="4">GvpL/GvpF family gas vesicle protein</fullName>
    </submittedName>
</protein>
<dbReference type="PANTHER" id="PTHR36852:SF1">
    <property type="entry name" value="PROTEIN GVPL 2"/>
    <property type="match status" value="1"/>
</dbReference>
<evidence type="ECO:0000256" key="2">
    <source>
        <dbReference type="ARBA" id="ARBA00035108"/>
    </source>
</evidence>
<sequence>MAVYVYAIIAAHHPARTDDLTGVGDPPEELSTIGDSDLTAIVSPAPEGLRARRRDVMAHQNVLERLMADGPVLPLRFGTVASEPQEVQEILEERGDFYRERLQALTGCAEYLLKASFDEDFMIRQVLRESAEAQRLNEESRRTGDPNVKVRLGEIIVKELQARGESAAAEVREAMRPLAREIHENDLHGDDFVSVSFLVEETRRKDFLAAEAELAEQWGEGYDFRLHGPLPPYSFV</sequence>
<dbReference type="Pfam" id="PF06386">
    <property type="entry name" value="GvpL_GvpF"/>
    <property type="match status" value="1"/>
</dbReference>
<dbReference type="PANTHER" id="PTHR36852">
    <property type="entry name" value="PROTEIN GVPL 2"/>
    <property type="match status" value="1"/>
</dbReference>
<comment type="caution">
    <text evidence="4">The sequence shown here is derived from an EMBL/GenBank/DDBJ whole genome shotgun (WGS) entry which is preliminary data.</text>
</comment>
<dbReference type="RefSeq" id="WP_345694724.1">
    <property type="nucleotide sequence ID" value="NZ_BAABIS010000001.1"/>
</dbReference>
<evidence type="ECO:0000313" key="5">
    <source>
        <dbReference type="Proteomes" id="UP001501752"/>
    </source>
</evidence>
<name>A0ABP9D6T2_9ACTN</name>
<keyword evidence="5" id="KW-1185">Reference proteome</keyword>
<evidence type="ECO:0000256" key="1">
    <source>
        <dbReference type="ARBA" id="ARBA00022987"/>
    </source>
</evidence>
<comment type="similarity">
    <text evidence="3">Belongs to the gas vesicle GvpF/GvpL family.</text>
</comment>
<gene>
    <name evidence="4" type="ORF">GCM10023235_01000</name>
</gene>
<evidence type="ECO:0000256" key="3">
    <source>
        <dbReference type="ARBA" id="ARBA00035643"/>
    </source>
</evidence>
<comment type="subcellular location">
    <subcellularLocation>
        <location evidence="2">Gas vesicle</location>
    </subcellularLocation>
</comment>
<dbReference type="Proteomes" id="UP001501752">
    <property type="component" value="Unassembled WGS sequence"/>
</dbReference>
<dbReference type="EMBL" id="BAABIS010000001">
    <property type="protein sequence ID" value="GAA4830763.1"/>
    <property type="molecule type" value="Genomic_DNA"/>
</dbReference>
<accession>A0ABP9D6T2</accession>
<proteinExistence type="inferred from homology"/>
<reference evidence="5" key="1">
    <citation type="journal article" date="2019" name="Int. J. Syst. Evol. Microbiol.">
        <title>The Global Catalogue of Microorganisms (GCM) 10K type strain sequencing project: providing services to taxonomists for standard genome sequencing and annotation.</title>
        <authorList>
            <consortium name="The Broad Institute Genomics Platform"/>
            <consortium name="The Broad Institute Genome Sequencing Center for Infectious Disease"/>
            <person name="Wu L."/>
            <person name="Ma J."/>
        </authorList>
    </citation>
    <scope>NUCLEOTIDE SEQUENCE [LARGE SCALE GENOMIC DNA]</scope>
    <source>
        <strain evidence="5">JCM 13006</strain>
    </source>
</reference>
<dbReference type="InterPro" id="IPR009430">
    <property type="entry name" value="GvpL/GvpF"/>
</dbReference>
<evidence type="ECO:0000313" key="4">
    <source>
        <dbReference type="EMBL" id="GAA4830763.1"/>
    </source>
</evidence>
<keyword evidence="1" id="KW-0304">Gas vesicle</keyword>
<organism evidence="4 5">
    <name type="scientific">Kitasatospora terrestris</name>
    <dbReference type="NCBI Taxonomy" id="258051"/>
    <lineage>
        <taxon>Bacteria</taxon>
        <taxon>Bacillati</taxon>
        <taxon>Actinomycetota</taxon>
        <taxon>Actinomycetes</taxon>
        <taxon>Kitasatosporales</taxon>
        <taxon>Streptomycetaceae</taxon>
        <taxon>Kitasatospora</taxon>
    </lineage>
</organism>